<evidence type="ECO:0000313" key="2">
    <source>
        <dbReference type="EMBL" id="CUS22326.1"/>
    </source>
</evidence>
<dbReference type="InterPro" id="IPR020843">
    <property type="entry name" value="ER"/>
</dbReference>
<dbReference type="OrthoDB" id="9992527at2759"/>
<dbReference type="PANTHER" id="PTHR45348:SF2">
    <property type="entry name" value="ZINC-TYPE ALCOHOL DEHYDROGENASE-LIKE PROTEIN C2E1P3.01"/>
    <property type="match status" value="1"/>
</dbReference>
<dbReference type="AlphaFoldDB" id="A0A0P1KQY1"/>
<dbReference type="InterPro" id="IPR013149">
    <property type="entry name" value="ADH-like_C"/>
</dbReference>
<dbReference type="PANTHER" id="PTHR45348">
    <property type="entry name" value="HYPOTHETICAL OXIDOREDUCTASE (EUROFUNG)"/>
    <property type="match status" value="1"/>
</dbReference>
<proteinExistence type="predicted"/>
<dbReference type="Proteomes" id="UP000236544">
    <property type="component" value="Unassembled WGS sequence"/>
</dbReference>
<dbReference type="CDD" id="cd08249">
    <property type="entry name" value="enoyl_reductase_like"/>
    <property type="match status" value="1"/>
</dbReference>
<dbReference type="SUPFAM" id="SSF51735">
    <property type="entry name" value="NAD(P)-binding Rossmann-fold domains"/>
    <property type="match status" value="1"/>
</dbReference>
<dbReference type="InterPro" id="IPR036291">
    <property type="entry name" value="NAD(P)-bd_dom_sf"/>
</dbReference>
<dbReference type="Gene3D" id="3.90.180.10">
    <property type="entry name" value="Medium-chain alcohol dehydrogenases, catalytic domain"/>
    <property type="match status" value="1"/>
</dbReference>
<feature type="domain" description="Enoyl reductase (ER)" evidence="1">
    <location>
        <begin position="14"/>
        <end position="337"/>
    </location>
</feature>
<gene>
    <name evidence="2" type="ORF">LAQU0_S05e02872g</name>
</gene>
<sequence length="371" mass="40397">MSVPKTMKAVVVDGDKAVVKSNVPVPKIFGTQMLVEIKAVAGNPTDWKHVDFHIAPQGSILGCDVAGVVKELGPDVDKARFAVGDTISGIVHGGSVKFPENGGFAQYALVDSVLSYKLDLCPTKQATISHGRVTSFEAAASLPVSLLTAGVVLDLHLGNKLVWEPKAPQHDFPLVLWGGATGVGLWLIQLAKQLNAYSKIVVVASKKHEQHLQHLGADEVFDYHDSDVIDQIKAKYGGFRHLVDCVATPETFKQTYRLTADSPDTILMTLMMYSEKDIPEEERKSNVKVDWALLYLVSGSDVPFGSMTVPARPEYRTKVAEFIKFSEGRLLDGRLVHPRIKVYEGGLDVVPQIMSDVKNGVNSGEKLVAQL</sequence>
<organism evidence="2 3">
    <name type="scientific">Lachancea quebecensis</name>
    <dbReference type="NCBI Taxonomy" id="1654605"/>
    <lineage>
        <taxon>Eukaryota</taxon>
        <taxon>Fungi</taxon>
        <taxon>Dikarya</taxon>
        <taxon>Ascomycota</taxon>
        <taxon>Saccharomycotina</taxon>
        <taxon>Saccharomycetes</taxon>
        <taxon>Saccharomycetales</taxon>
        <taxon>Saccharomycetaceae</taxon>
        <taxon>Lachancea</taxon>
    </lineage>
</organism>
<dbReference type="InterPro" id="IPR013154">
    <property type="entry name" value="ADH-like_N"/>
</dbReference>
<dbReference type="InterPro" id="IPR047122">
    <property type="entry name" value="Trans-enoyl_RdTase-like"/>
</dbReference>
<keyword evidence="3" id="KW-1185">Reference proteome</keyword>
<dbReference type="Pfam" id="PF08240">
    <property type="entry name" value="ADH_N"/>
    <property type="match status" value="1"/>
</dbReference>
<dbReference type="Gene3D" id="3.40.50.720">
    <property type="entry name" value="NAD(P)-binding Rossmann-like Domain"/>
    <property type="match status" value="1"/>
</dbReference>
<dbReference type="GO" id="GO:0016651">
    <property type="term" value="F:oxidoreductase activity, acting on NAD(P)H"/>
    <property type="evidence" value="ECO:0007669"/>
    <property type="project" value="InterPro"/>
</dbReference>
<name>A0A0P1KQY1_9SACH</name>
<evidence type="ECO:0000259" key="1">
    <source>
        <dbReference type="SMART" id="SM00829"/>
    </source>
</evidence>
<protein>
    <submittedName>
        <fullName evidence="2">LAQU0S05e02872g1_1</fullName>
    </submittedName>
</protein>
<reference evidence="3" key="1">
    <citation type="submission" date="2015-10" db="EMBL/GenBank/DDBJ databases">
        <authorList>
            <person name="Devillers H."/>
        </authorList>
    </citation>
    <scope>NUCLEOTIDE SEQUENCE [LARGE SCALE GENOMIC DNA]</scope>
</reference>
<dbReference type="Pfam" id="PF00107">
    <property type="entry name" value="ADH_zinc_N"/>
    <property type="match status" value="1"/>
</dbReference>
<dbReference type="InterPro" id="IPR011032">
    <property type="entry name" value="GroES-like_sf"/>
</dbReference>
<dbReference type="SMART" id="SM00829">
    <property type="entry name" value="PKS_ER"/>
    <property type="match status" value="1"/>
</dbReference>
<accession>A0A0P1KQY1</accession>
<evidence type="ECO:0000313" key="3">
    <source>
        <dbReference type="Proteomes" id="UP000236544"/>
    </source>
</evidence>
<dbReference type="EMBL" id="LN890537">
    <property type="protein sequence ID" value="CUS22326.1"/>
    <property type="molecule type" value="Genomic_DNA"/>
</dbReference>
<dbReference type="SUPFAM" id="SSF50129">
    <property type="entry name" value="GroES-like"/>
    <property type="match status" value="1"/>
</dbReference>